<sequence>MNEASDGTDVTDGEDHRDHRDRGNHGDHGDRARYALVTGGGAGIGAEVARALVADGWTVRICGRTPAPLEAVCAEFPDALSWARCDVTDEGDVDALFAGIAADFGRLDLAVVNAGVPGPTAPLGEMDAGGFRETVEINLTGAFLTARGAFRAMAAQDPAGGRIIFNGSIAAQTPRPHSAPYAASKAGLAGLAAVTALDGRPHGITATRIDVGNAATGLLAGFGASTGALQADGSHLVEPTFPAAEAARAFAYAASLPAGAVVDQLTVTAAGMPFGGRG</sequence>
<feature type="compositionally biased region" description="Basic and acidic residues" evidence="3">
    <location>
        <begin position="13"/>
        <end position="31"/>
    </location>
</feature>
<dbReference type="EMBL" id="PNHF01000003">
    <property type="protein sequence ID" value="PMC63096.1"/>
    <property type="molecule type" value="Genomic_DNA"/>
</dbReference>
<dbReference type="Gene3D" id="3.40.50.720">
    <property type="entry name" value="NAD(P)-binding Rossmann-like Domain"/>
    <property type="match status" value="1"/>
</dbReference>
<dbReference type="SUPFAM" id="SSF51735">
    <property type="entry name" value="NAD(P)-binding Rossmann-fold domains"/>
    <property type="match status" value="1"/>
</dbReference>
<evidence type="ECO:0000256" key="2">
    <source>
        <dbReference type="ARBA" id="ARBA00023002"/>
    </source>
</evidence>
<feature type="region of interest" description="Disordered" evidence="3">
    <location>
        <begin position="1"/>
        <end position="31"/>
    </location>
</feature>
<dbReference type="Pfam" id="PF00106">
    <property type="entry name" value="adh_short"/>
    <property type="match status" value="1"/>
</dbReference>
<gene>
    <name evidence="4" type="ORF">CJ204_02370</name>
</gene>
<evidence type="ECO:0000313" key="4">
    <source>
        <dbReference type="EMBL" id="PMC63096.1"/>
    </source>
</evidence>
<evidence type="ECO:0008006" key="6">
    <source>
        <dbReference type="Google" id="ProtNLM"/>
    </source>
</evidence>
<name>A0A2N6T1B0_9CORY</name>
<dbReference type="InterPro" id="IPR036291">
    <property type="entry name" value="NAD(P)-bd_dom_sf"/>
</dbReference>
<organism evidence="4 5">
    <name type="scientific">Corynebacterium xerosis</name>
    <dbReference type="NCBI Taxonomy" id="1725"/>
    <lineage>
        <taxon>Bacteria</taxon>
        <taxon>Bacillati</taxon>
        <taxon>Actinomycetota</taxon>
        <taxon>Actinomycetes</taxon>
        <taxon>Mycobacteriales</taxon>
        <taxon>Corynebacteriaceae</taxon>
        <taxon>Corynebacterium</taxon>
    </lineage>
</organism>
<comment type="similarity">
    <text evidence="1">Belongs to the short-chain dehydrogenases/reductases (SDR) family.</text>
</comment>
<evidence type="ECO:0000256" key="3">
    <source>
        <dbReference type="SAM" id="MobiDB-lite"/>
    </source>
</evidence>
<comment type="caution">
    <text evidence="4">The sequence shown here is derived from an EMBL/GenBank/DDBJ whole genome shotgun (WGS) entry which is preliminary data.</text>
</comment>
<dbReference type="PRINTS" id="PR00081">
    <property type="entry name" value="GDHRDH"/>
</dbReference>
<dbReference type="Proteomes" id="UP000235363">
    <property type="component" value="Unassembled WGS sequence"/>
</dbReference>
<evidence type="ECO:0000256" key="1">
    <source>
        <dbReference type="ARBA" id="ARBA00006484"/>
    </source>
</evidence>
<evidence type="ECO:0000313" key="5">
    <source>
        <dbReference type="Proteomes" id="UP000235363"/>
    </source>
</evidence>
<dbReference type="GO" id="GO:0016491">
    <property type="term" value="F:oxidoreductase activity"/>
    <property type="evidence" value="ECO:0007669"/>
    <property type="project" value="UniProtKB-KW"/>
</dbReference>
<dbReference type="InterPro" id="IPR002347">
    <property type="entry name" value="SDR_fam"/>
</dbReference>
<dbReference type="PANTHER" id="PTHR43669:SF12">
    <property type="entry name" value="BLR5618 PROTEIN"/>
    <property type="match status" value="1"/>
</dbReference>
<dbReference type="InterPro" id="IPR020904">
    <property type="entry name" value="Sc_DH/Rdtase_CS"/>
</dbReference>
<dbReference type="PROSITE" id="PS00061">
    <property type="entry name" value="ADH_SHORT"/>
    <property type="match status" value="1"/>
</dbReference>
<accession>A0A2N6T1B0</accession>
<keyword evidence="2" id="KW-0560">Oxidoreductase</keyword>
<reference evidence="4 5" key="1">
    <citation type="submission" date="2017-09" db="EMBL/GenBank/DDBJ databases">
        <title>Bacterial strain isolated from the female urinary microbiota.</title>
        <authorList>
            <person name="Thomas-White K."/>
            <person name="Kumar N."/>
            <person name="Forster S."/>
            <person name="Putonti C."/>
            <person name="Lawley T."/>
            <person name="Wolfe A.J."/>
        </authorList>
    </citation>
    <scope>NUCLEOTIDE SEQUENCE [LARGE SCALE GENOMIC DNA]</scope>
    <source>
        <strain evidence="4 5">UMB0908</strain>
    </source>
</reference>
<proteinExistence type="inferred from homology"/>
<dbReference type="PANTHER" id="PTHR43669">
    <property type="entry name" value="5-KETO-D-GLUCONATE 5-REDUCTASE"/>
    <property type="match status" value="1"/>
</dbReference>
<dbReference type="AlphaFoldDB" id="A0A2N6T1B0"/>
<dbReference type="CDD" id="cd05233">
    <property type="entry name" value="SDR_c"/>
    <property type="match status" value="1"/>
</dbReference>
<protein>
    <recommendedName>
        <fullName evidence="6">SDR family oxidoreductase</fullName>
    </recommendedName>
</protein>